<evidence type="ECO:0000259" key="1">
    <source>
        <dbReference type="Pfam" id="PF01261"/>
    </source>
</evidence>
<proteinExistence type="predicted"/>
<evidence type="ECO:0000313" key="3">
    <source>
        <dbReference type="Proteomes" id="UP000295063"/>
    </source>
</evidence>
<feature type="domain" description="Xylose isomerase-like TIM barrel" evidence="1">
    <location>
        <begin position="26"/>
        <end position="258"/>
    </location>
</feature>
<keyword evidence="3" id="KW-1185">Reference proteome</keyword>
<evidence type="ECO:0000313" key="2">
    <source>
        <dbReference type="EMBL" id="TCL34473.1"/>
    </source>
</evidence>
<dbReference type="RefSeq" id="WP_132082883.1">
    <property type="nucleotide sequence ID" value="NZ_SLUI01000015.1"/>
</dbReference>
<dbReference type="InterPro" id="IPR050312">
    <property type="entry name" value="IolE/XylAMocC-like"/>
</dbReference>
<name>A0A4R1Q1Y8_9FIRM</name>
<dbReference type="SUPFAM" id="SSF51658">
    <property type="entry name" value="Xylose isomerase-like"/>
    <property type="match status" value="1"/>
</dbReference>
<dbReference type="Gene3D" id="3.20.20.150">
    <property type="entry name" value="Divalent-metal-dependent TIM barrel enzymes"/>
    <property type="match status" value="1"/>
</dbReference>
<gene>
    <name evidence="2" type="ORF">EV210_11558</name>
</gene>
<dbReference type="Pfam" id="PF01261">
    <property type="entry name" value="AP_endonuc_2"/>
    <property type="match status" value="1"/>
</dbReference>
<protein>
    <submittedName>
        <fullName evidence="2">Sugar phosphate isomerase/epimerase</fullName>
    </submittedName>
</protein>
<comment type="caution">
    <text evidence="2">The sequence shown here is derived from an EMBL/GenBank/DDBJ whole genome shotgun (WGS) entry which is preliminary data.</text>
</comment>
<accession>A0A4R1Q1Y8</accession>
<dbReference type="PANTHER" id="PTHR12110:SF53">
    <property type="entry name" value="BLR5974 PROTEIN"/>
    <property type="match status" value="1"/>
</dbReference>
<dbReference type="GO" id="GO:0016853">
    <property type="term" value="F:isomerase activity"/>
    <property type="evidence" value="ECO:0007669"/>
    <property type="project" value="UniProtKB-KW"/>
</dbReference>
<organism evidence="2 3">
    <name type="scientific">Anaerospora hongkongensis</name>
    <dbReference type="NCBI Taxonomy" id="244830"/>
    <lineage>
        <taxon>Bacteria</taxon>
        <taxon>Bacillati</taxon>
        <taxon>Bacillota</taxon>
        <taxon>Negativicutes</taxon>
        <taxon>Selenomonadales</taxon>
        <taxon>Sporomusaceae</taxon>
        <taxon>Anaerospora</taxon>
    </lineage>
</organism>
<dbReference type="PANTHER" id="PTHR12110">
    <property type="entry name" value="HYDROXYPYRUVATE ISOMERASE"/>
    <property type="match status" value="1"/>
</dbReference>
<dbReference type="EMBL" id="SLUI01000015">
    <property type="protein sequence ID" value="TCL34473.1"/>
    <property type="molecule type" value="Genomic_DNA"/>
</dbReference>
<dbReference type="InterPro" id="IPR036237">
    <property type="entry name" value="Xyl_isomerase-like_sf"/>
</dbReference>
<dbReference type="AlphaFoldDB" id="A0A4R1Q1Y8"/>
<reference evidence="2 3" key="1">
    <citation type="submission" date="2019-03" db="EMBL/GenBank/DDBJ databases">
        <title>Genomic Encyclopedia of Type Strains, Phase IV (KMG-IV): sequencing the most valuable type-strain genomes for metagenomic binning, comparative biology and taxonomic classification.</title>
        <authorList>
            <person name="Goeker M."/>
        </authorList>
    </citation>
    <scope>NUCLEOTIDE SEQUENCE [LARGE SCALE GENOMIC DNA]</scope>
    <source>
        <strain evidence="2 3">DSM 15969</strain>
    </source>
</reference>
<dbReference type="InterPro" id="IPR013022">
    <property type="entry name" value="Xyl_isomerase-like_TIM-brl"/>
</dbReference>
<dbReference type="OrthoDB" id="256906at2"/>
<keyword evidence="2" id="KW-0413">Isomerase</keyword>
<dbReference type="Proteomes" id="UP000295063">
    <property type="component" value="Unassembled WGS sequence"/>
</dbReference>
<sequence length="262" mass="28840">MKLIISAITWESLLQTGMKQGELIPLAKQLGCQGVEFRQYWQDLEAEVPLIRSMLEAERMVCTYACNEGLLAATREATEASLEVITGHIDVACGLGAKVLRINIAAGVFDEAFITTSWWQDAVRKVMAAAAAKNMLIAAENGPDQYKSKIQLVRHVLKTVNSPWLKLTYDTGNWLYAGEVPEDALSALEEQIGYVHLKDIIDKPDGSRGHSYLGTGLVDVRGLASKITARGYQGLLALEFPGGEDPVFRVKHSMQYLAQEQS</sequence>